<dbReference type="AlphaFoldDB" id="A0A5C6M811"/>
<dbReference type="EMBL" id="SRRQ01000007">
    <property type="protein sequence ID" value="TWW10896.1"/>
    <property type="molecule type" value="Genomic_DNA"/>
</dbReference>
<dbReference type="Gene3D" id="3.60.15.10">
    <property type="entry name" value="Ribonuclease Z/Hydroxyacylglutathione hydrolase-like"/>
    <property type="match status" value="1"/>
</dbReference>
<dbReference type="Gene3D" id="3.40.50.10710">
    <property type="entry name" value="Metallo-hydrolase/oxidoreductase"/>
    <property type="match status" value="1"/>
</dbReference>
<evidence type="ECO:0000313" key="1">
    <source>
        <dbReference type="EMBL" id="TWW10896.1"/>
    </source>
</evidence>
<organism evidence="1 2">
    <name type="scientific">Dellaglioa algida</name>
    <dbReference type="NCBI Taxonomy" id="105612"/>
    <lineage>
        <taxon>Bacteria</taxon>
        <taxon>Bacillati</taxon>
        <taxon>Bacillota</taxon>
        <taxon>Bacilli</taxon>
        <taxon>Lactobacillales</taxon>
        <taxon>Lactobacillaceae</taxon>
        <taxon>Dellaglioa</taxon>
    </lineage>
</organism>
<comment type="caution">
    <text evidence="1">The sequence shown here is derived from an EMBL/GenBank/DDBJ whole genome shotgun (WGS) entry which is preliminary data.</text>
</comment>
<proteinExistence type="predicted"/>
<protein>
    <recommendedName>
        <fullName evidence="3">Metallo-beta-lactamase domain-containing protein</fullName>
    </recommendedName>
</protein>
<evidence type="ECO:0008006" key="3">
    <source>
        <dbReference type="Google" id="ProtNLM"/>
    </source>
</evidence>
<dbReference type="InterPro" id="IPR036866">
    <property type="entry name" value="RibonucZ/Hydroxyglut_hydro"/>
</dbReference>
<sequence length="330" mass="37796">MTTINLTKNSYGTQLKFERSHSTIQFNVNVVPTEKVTALFLTHFSIDAQEKILSSKLMTDLPIYLSKEAFELRQQLILLGELEKTQLNYKIIPVNIPVIIDDFTITALMSDSIYTGSLTFLIEDDDHKRVFFTGDTRLNGPRKKRTKKWIHHINQSPLDTLILDTNHEPNVNNYTEITILDHLNKQLKINDLTAITLPNENLHLVYNLTVLAKKLDKIVVLNSKLNHLLAYFYPESKTILLDSSSIPVIKNDPAKYILINVKDVSDSFTITPKNRYVLADYFENNKNKNALSISSHLSQLDVHELLNRLSVSPKQLIVMDPNFTDNTVSY</sequence>
<reference evidence="1 2" key="1">
    <citation type="submission" date="2019-04" db="EMBL/GenBank/DDBJ databases">
        <title>In vitro growth and metabolic characteristics of meat-borne Lactobacillus algidus strains.</title>
        <authorList>
            <person name="Sade E."/>
            <person name="Per J."/>
            <person name="Tytti H."/>
            <person name="Johanna B.K."/>
        </authorList>
    </citation>
    <scope>NUCLEOTIDE SEQUENCE [LARGE SCALE GENOMIC DNA]</scope>
    <source>
        <strain evidence="1 2">LTS37-1</strain>
    </source>
</reference>
<dbReference type="Proteomes" id="UP000321659">
    <property type="component" value="Unassembled WGS sequence"/>
</dbReference>
<dbReference type="RefSeq" id="WP_146302820.1">
    <property type="nucleotide sequence ID" value="NZ_JANXKU010000004.1"/>
</dbReference>
<accession>A0A5C6M811</accession>
<gene>
    <name evidence="1" type="ORF">LABALGLTS371_10690</name>
</gene>
<name>A0A5C6M811_9LACO</name>
<dbReference type="SUPFAM" id="SSF56281">
    <property type="entry name" value="Metallo-hydrolase/oxidoreductase"/>
    <property type="match status" value="1"/>
</dbReference>
<evidence type="ECO:0000313" key="2">
    <source>
        <dbReference type="Proteomes" id="UP000321659"/>
    </source>
</evidence>
<dbReference type="InterPro" id="IPR042173">
    <property type="entry name" value="RNase_J_2"/>
</dbReference>